<accession>A0A3A5ME26</accession>
<dbReference type="EMBL" id="QZVT01000002">
    <property type="protein sequence ID" value="RJT81965.1"/>
    <property type="molecule type" value="Genomic_DNA"/>
</dbReference>
<evidence type="ECO:0000259" key="2">
    <source>
        <dbReference type="PROSITE" id="PS50943"/>
    </source>
</evidence>
<dbReference type="OrthoDB" id="4966872at2"/>
<dbReference type="InterPro" id="IPR010982">
    <property type="entry name" value="Lambda_DNA-bd_dom_sf"/>
</dbReference>
<evidence type="ECO:0000313" key="4">
    <source>
        <dbReference type="Proteomes" id="UP000272560"/>
    </source>
</evidence>
<dbReference type="Gene3D" id="1.10.260.40">
    <property type="entry name" value="lambda repressor-like DNA-binding domains"/>
    <property type="match status" value="1"/>
</dbReference>
<dbReference type="InterPro" id="IPR001387">
    <property type="entry name" value="Cro/C1-type_HTH"/>
</dbReference>
<dbReference type="CDD" id="cd00093">
    <property type="entry name" value="HTH_XRE"/>
    <property type="match status" value="1"/>
</dbReference>
<feature type="coiled-coil region" evidence="1">
    <location>
        <begin position="116"/>
        <end position="143"/>
    </location>
</feature>
<evidence type="ECO:0000256" key="1">
    <source>
        <dbReference type="SAM" id="Coils"/>
    </source>
</evidence>
<keyword evidence="1" id="KW-0175">Coiled coil</keyword>
<sequence>MPWNIPLGETLLLLMIPVNCSCDVLSPILRSMEQSIESKLGQHVRLLRVSHGMTQAELASAMREQGCRVTQATIAKIEKGSRPLPVTEIIALAKAFGLRTSFFMRLVEGDPVADELAQVEATLAGLATEERQARDRIRDLEGEIGAIDRARQKALKRKAILVKTNA</sequence>
<proteinExistence type="predicted"/>
<feature type="domain" description="HTH cro/C1-type" evidence="2">
    <location>
        <begin position="44"/>
        <end position="103"/>
    </location>
</feature>
<dbReference type="SMART" id="SM00530">
    <property type="entry name" value="HTH_XRE"/>
    <property type="match status" value="1"/>
</dbReference>
<reference evidence="3 4" key="1">
    <citation type="submission" date="2018-09" db="EMBL/GenBank/DDBJ databases">
        <title>Novel species of Arthrobacter.</title>
        <authorList>
            <person name="Liu Q."/>
            <person name="Xin Y.-H."/>
        </authorList>
    </citation>
    <scope>NUCLEOTIDE SEQUENCE [LARGE SCALE GENOMIC DNA]</scope>
    <source>
        <strain evidence="3 4">Hz2</strain>
    </source>
</reference>
<dbReference type="Proteomes" id="UP000272560">
    <property type="component" value="Unassembled WGS sequence"/>
</dbReference>
<evidence type="ECO:0000313" key="3">
    <source>
        <dbReference type="EMBL" id="RJT81965.1"/>
    </source>
</evidence>
<protein>
    <submittedName>
        <fullName evidence="3">XRE family transcriptional regulator</fullName>
    </submittedName>
</protein>
<organism evidence="3 4">
    <name type="scientific">Arthrobacter cheniae</name>
    <dbReference type="NCBI Taxonomy" id="1258888"/>
    <lineage>
        <taxon>Bacteria</taxon>
        <taxon>Bacillati</taxon>
        <taxon>Actinomycetota</taxon>
        <taxon>Actinomycetes</taxon>
        <taxon>Micrococcales</taxon>
        <taxon>Micrococcaceae</taxon>
        <taxon>Arthrobacter</taxon>
    </lineage>
</organism>
<dbReference type="SUPFAM" id="SSF47413">
    <property type="entry name" value="lambda repressor-like DNA-binding domains"/>
    <property type="match status" value="1"/>
</dbReference>
<gene>
    <name evidence="3" type="ORF">D6T63_04245</name>
</gene>
<dbReference type="Pfam" id="PF01381">
    <property type="entry name" value="HTH_3"/>
    <property type="match status" value="1"/>
</dbReference>
<dbReference type="PROSITE" id="PS50943">
    <property type="entry name" value="HTH_CROC1"/>
    <property type="match status" value="1"/>
</dbReference>
<comment type="caution">
    <text evidence="3">The sequence shown here is derived from an EMBL/GenBank/DDBJ whole genome shotgun (WGS) entry which is preliminary data.</text>
</comment>
<keyword evidence="4" id="KW-1185">Reference proteome</keyword>
<dbReference type="GO" id="GO:0003677">
    <property type="term" value="F:DNA binding"/>
    <property type="evidence" value="ECO:0007669"/>
    <property type="project" value="InterPro"/>
</dbReference>
<dbReference type="AlphaFoldDB" id="A0A3A5ME26"/>
<name>A0A3A5ME26_9MICC</name>